<dbReference type="AlphaFoldDB" id="A0AAD7DED4"/>
<sequence length="343" mass="37431">MADQTSLPLELEREIFETTALMHPGAIPTLLCVARRVLLWIEPLLYRVVRIGHGSLYSNMARALLSKPPQFCRDAVRHLALEDFKWSLDEVAALLKLCTGIINLATIEELEHPTLLPTLAEMRLQRLSVALDRLFGGPELIDPVHPLFASVTHLDMFDSADDVAATCAVIPALPALTHLCLNGEVPWNVINTVLADCPRLETLVNLRGSSTLTHAHPGGVPVRNVRFVEGTFEDYWSDWEAGAKGLPDFWALADDFIARKRAGAIDGVSLILQLPYILTDGSQPTAIVFDVIPPGQSDLATGCASPCPSSPPCGEIFSGSTPASDIVREIHRLTNPLFNDEIP</sequence>
<organism evidence="1 2">
    <name type="scientific">Mycena rosella</name>
    <name type="common">Pink bonnet</name>
    <name type="synonym">Agaricus rosellus</name>
    <dbReference type="NCBI Taxonomy" id="1033263"/>
    <lineage>
        <taxon>Eukaryota</taxon>
        <taxon>Fungi</taxon>
        <taxon>Dikarya</taxon>
        <taxon>Basidiomycota</taxon>
        <taxon>Agaricomycotina</taxon>
        <taxon>Agaricomycetes</taxon>
        <taxon>Agaricomycetidae</taxon>
        <taxon>Agaricales</taxon>
        <taxon>Marasmiineae</taxon>
        <taxon>Mycenaceae</taxon>
        <taxon>Mycena</taxon>
    </lineage>
</organism>
<gene>
    <name evidence="1" type="ORF">B0H17DRAFT_1331683</name>
</gene>
<keyword evidence="2" id="KW-1185">Reference proteome</keyword>
<dbReference type="Gene3D" id="3.80.10.10">
    <property type="entry name" value="Ribonuclease Inhibitor"/>
    <property type="match status" value="1"/>
</dbReference>
<reference evidence="1" key="1">
    <citation type="submission" date="2023-03" db="EMBL/GenBank/DDBJ databases">
        <title>Massive genome expansion in bonnet fungi (Mycena s.s.) driven by repeated elements and novel gene families across ecological guilds.</title>
        <authorList>
            <consortium name="Lawrence Berkeley National Laboratory"/>
            <person name="Harder C.B."/>
            <person name="Miyauchi S."/>
            <person name="Viragh M."/>
            <person name="Kuo A."/>
            <person name="Thoen E."/>
            <person name="Andreopoulos B."/>
            <person name="Lu D."/>
            <person name="Skrede I."/>
            <person name="Drula E."/>
            <person name="Henrissat B."/>
            <person name="Morin E."/>
            <person name="Kohler A."/>
            <person name="Barry K."/>
            <person name="LaButti K."/>
            <person name="Morin E."/>
            <person name="Salamov A."/>
            <person name="Lipzen A."/>
            <person name="Mereny Z."/>
            <person name="Hegedus B."/>
            <person name="Baldrian P."/>
            <person name="Stursova M."/>
            <person name="Weitz H."/>
            <person name="Taylor A."/>
            <person name="Grigoriev I.V."/>
            <person name="Nagy L.G."/>
            <person name="Martin F."/>
            <person name="Kauserud H."/>
        </authorList>
    </citation>
    <scope>NUCLEOTIDE SEQUENCE</scope>
    <source>
        <strain evidence="1">CBHHK067</strain>
    </source>
</reference>
<accession>A0AAD7DED4</accession>
<dbReference type="Proteomes" id="UP001221757">
    <property type="component" value="Unassembled WGS sequence"/>
</dbReference>
<comment type="caution">
    <text evidence="1">The sequence shown here is derived from an EMBL/GenBank/DDBJ whole genome shotgun (WGS) entry which is preliminary data.</text>
</comment>
<name>A0AAD7DED4_MYCRO</name>
<proteinExistence type="predicted"/>
<dbReference type="EMBL" id="JARKIE010000071">
    <property type="protein sequence ID" value="KAJ7689557.1"/>
    <property type="molecule type" value="Genomic_DNA"/>
</dbReference>
<protein>
    <submittedName>
        <fullName evidence="1">Uncharacterized protein</fullName>
    </submittedName>
</protein>
<dbReference type="InterPro" id="IPR032675">
    <property type="entry name" value="LRR_dom_sf"/>
</dbReference>
<evidence type="ECO:0000313" key="1">
    <source>
        <dbReference type="EMBL" id="KAJ7689557.1"/>
    </source>
</evidence>
<evidence type="ECO:0000313" key="2">
    <source>
        <dbReference type="Proteomes" id="UP001221757"/>
    </source>
</evidence>